<dbReference type="RefSeq" id="XP_066660478.1">
    <property type="nucleotide sequence ID" value="XM_066819593.1"/>
</dbReference>
<sequence>MGQEERADNLPEVEKNEEVPSMDQEDGGFRPRTRKIPGGKFRPNDKVLLRTAESRSPLGPYLISSMVSPQKYRLLTEDGRTLVNDGQLYDEASLSFA</sequence>
<feature type="compositionally biased region" description="Basic and acidic residues" evidence="1">
    <location>
        <begin position="1"/>
        <end position="18"/>
    </location>
</feature>
<keyword evidence="3" id="KW-1185">Reference proteome</keyword>
<comment type="caution">
    <text evidence="2">The sequence shown here is derived from an EMBL/GenBank/DDBJ whole genome shotgun (WGS) entry which is preliminary data.</text>
</comment>
<organism evidence="2 3">
    <name type="scientific">Apiospora hydei</name>
    <dbReference type="NCBI Taxonomy" id="1337664"/>
    <lineage>
        <taxon>Eukaryota</taxon>
        <taxon>Fungi</taxon>
        <taxon>Dikarya</taxon>
        <taxon>Ascomycota</taxon>
        <taxon>Pezizomycotina</taxon>
        <taxon>Sordariomycetes</taxon>
        <taxon>Xylariomycetidae</taxon>
        <taxon>Amphisphaeriales</taxon>
        <taxon>Apiosporaceae</taxon>
        <taxon>Apiospora</taxon>
    </lineage>
</organism>
<dbReference type="GeneID" id="92052653"/>
<evidence type="ECO:0000313" key="2">
    <source>
        <dbReference type="EMBL" id="KAK8061058.1"/>
    </source>
</evidence>
<accession>A0ABR1UQ69</accession>
<dbReference type="EMBL" id="JAQQWN010000011">
    <property type="protein sequence ID" value="KAK8061058.1"/>
    <property type="molecule type" value="Genomic_DNA"/>
</dbReference>
<dbReference type="Proteomes" id="UP001433268">
    <property type="component" value="Unassembled WGS sequence"/>
</dbReference>
<gene>
    <name evidence="2" type="ORF">PG997_015279</name>
</gene>
<reference evidence="2 3" key="1">
    <citation type="submission" date="2023-01" db="EMBL/GenBank/DDBJ databases">
        <title>Analysis of 21 Apiospora genomes using comparative genomics revels a genus with tremendous synthesis potential of carbohydrate active enzymes and secondary metabolites.</title>
        <authorList>
            <person name="Sorensen T."/>
        </authorList>
    </citation>
    <scope>NUCLEOTIDE SEQUENCE [LARGE SCALE GENOMIC DNA]</scope>
    <source>
        <strain evidence="2 3">CBS 114990</strain>
    </source>
</reference>
<evidence type="ECO:0000313" key="3">
    <source>
        <dbReference type="Proteomes" id="UP001433268"/>
    </source>
</evidence>
<name>A0ABR1UQ69_9PEZI</name>
<evidence type="ECO:0000256" key="1">
    <source>
        <dbReference type="SAM" id="MobiDB-lite"/>
    </source>
</evidence>
<feature type="region of interest" description="Disordered" evidence="1">
    <location>
        <begin position="1"/>
        <end position="43"/>
    </location>
</feature>
<proteinExistence type="predicted"/>
<protein>
    <submittedName>
        <fullName evidence="2">Uncharacterized protein</fullName>
    </submittedName>
</protein>